<dbReference type="EMBL" id="CP119920">
    <property type="protein sequence ID" value="WFD16651.1"/>
    <property type="molecule type" value="Genomic_DNA"/>
</dbReference>
<proteinExistence type="inferred from homology"/>
<dbReference type="AlphaFoldDB" id="A0AAJ5Z187"/>
<evidence type="ECO:0000256" key="1">
    <source>
        <dbReference type="ARBA" id="ARBA00010995"/>
    </source>
</evidence>
<dbReference type="GO" id="GO:0019674">
    <property type="term" value="P:NAD+ metabolic process"/>
    <property type="evidence" value="ECO:0007669"/>
    <property type="project" value="InterPro"/>
</dbReference>
<keyword evidence="3" id="KW-0547">Nucleotide-binding</keyword>
<dbReference type="Pfam" id="PF20143">
    <property type="entry name" value="NAD_kinase_C"/>
    <property type="match status" value="1"/>
</dbReference>
<dbReference type="GO" id="GO:0006741">
    <property type="term" value="P:NADP+ biosynthetic process"/>
    <property type="evidence" value="ECO:0007669"/>
    <property type="project" value="InterPro"/>
</dbReference>
<dbReference type="InterPro" id="IPR017438">
    <property type="entry name" value="ATP-NAD_kinase_N"/>
</dbReference>
<dbReference type="PANTHER" id="PTHR20275:SF0">
    <property type="entry name" value="NAD KINASE"/>
    <property type="match status" value="1"/>
</dbReference>
<feature type="region of interest" description="Disordered" evidence="8">
    <location>
        <begin position="493"/>
        <end position="621"/>
    </location>
</feature>
<keyword evidence="5" id="KW-0067">ATP-binding</keyword>
<feature type="compositionally biased region" description="Acidic residues" evidence="8">
    <location>
        <begin position="526"/>
        <end position="542"/>
    </location>
</feature>
<evidence type="ECO:0000256" key="5">
    <source>
        <dbReference type="ARBA" id="ARBA00022840"/>
    </source>
</evidence>
<evidence type="ECO:0000256" key="8">
    <source>
        <dbReference type="SAM" id="MobiDB-lite"/>
    </source>
</evidence>
<feature type="compositionally biased region" description="Polar residues" evidence="8">
    <location>
        <begin position="567"/>
        <end position="579"/>
    </location>
</feature>
<feature type="compositionally biased region" description="Basic and acidic residues" evidence="8">
    <location>
        <begin position="513"/>
        <end position="525"/>
    </location>
</feature>
<dbReference type="GO" id="GO:0005524">
    <property type="term" value="F:ATP binding"/>
    <property type="evidence" value="ECO:0007669"/>
    <property type="project" value="UniProtKB-KW"/>
</dbReference>
<dbReference type="Gene3D" id="3.40.50.10330">
    <property type="entry name" value="Probable inorganic polyphosphate/atp-NAD kinase, domain 1"/>
    <property type="match status" value="1"/>
</dbReference>
<evidence type="ECO:0000256" key="2">
    <source>
        <dbReference type="ARBA" id="ARBA00022679"/>
    </source>
</evidence>
<name>A0AAJ5Z187_9BASI</name>
<sequence length="642" mass="72389">MSEVKYTSNNPPSITGIMRRGEKDFHRDFPHACALYERDQNMIDIHPHDGDRLQYLSQRLAQTSISVREMYKQLYHARVQSSAQSILIITKARDNHLVLLTRELSIWLMNYKKQGSKRGLVVYVDEQLRHSKRFDAAGIERDNPHFFLPTRDDTSKSRHQCLDSYEGQLRFWTSDMCSSSPALFDLVITLGGDGTVLLASWLFQSSVPPVIPFSLGSLGFLTPFRFEDYESIMRSALSNGVRLSVRMRFRATVYRAIDHVNPELGAKRRRALQSDNAETMLHNIKKCGWYCVEMEPGSDAMEDAPVFHDQQVHTFRTRPVESFEFLNDLVVDRGPSPYVTMLEVFADDTHLTTAYADGLCISTPTGSTAYSLSAGGSLVHPQIPAMLITPICPHTLSFRPMLVPDSLELRIAVPHNSRSNAWASFDGRGRVEIARGDHIKITASPYPFLSVLPEDKNESWFESVSRTLNWNQRKHQMGFMVYDGQASSSKASQDLSKKATASMLAQQDQETYDVLRDSRELNERVADDDDDEDDDEIFDIDDTATPSTTDSSHRASWESGSFGVSRPQLSVPVSESQPDLSPRAPLPIPSRDQPRSSGFGCIRSPDRYGPSGPPPAPAPLNERYLATVDFRLQNRSFREPDP</sequence>
<evidence type="ECO:0000256" key="3">
    <source>
        <dbReference type="ARBA" id="ARBA00022741"/>
    </source>
</evidence>
<gene>
    <name evidence="9" type="ORF">MARU1_002693</name>
</gene>
<keyword evidence="6" id="KW-0521">NADP</keyword>
<keyword evidence="7" id="KW-0520">NAD</keyword>
<keyword evidence="10" id="KW-1185">Reference proteome</keyword>
<dbReference type="InterPro" id="IPR002504">
    <property type="entry name" value="NADK"/>
</dbReference>
<evidence type="ECO:0000256" key="6">
    <source>
        <dbReference type="ARBA" id="ARBA00022857"/>
    </source>
</evidence>
<keyword evidence="2 9" id="KW-0808">Transferase</keyword>
<comment type="similarity">
    <text evidence="1">Belongs to the NAD kinase family.</text>
</comment>
<dbReference type="Pfam" id="PF01513">
    <property type="entry name" value="NAD_kinase"/>
    <property type="match status" value="1"/>
</dbReference>
<dbReference type="FunFam" id="2.60.200.30:FF:000009">
    <property type="entry name" value="Poly(P)/ATP NAD kinase"/>
    <property type="match status" value="1"/>
</dbReference>
<accession>A0AAJ5Z187</accession>
<organism evidence="9 10">
    <name type="scientific">Malassezia arunalokei</name>
    <dbReference type="NCBI Taxonomy" id="1514897"/>
    <lineage>
        <taxon>Eukaryota</taxon>
        <taxon>Fungi</taxon>
        <taxon>Dikarya</taxon>
        <taxon>Basidiomycota</taxon>
        <taxon>Ustilaginomycotina</taxon>
        <taxon>Malasseziomycetes</taxon>
        <taxon>Malasseziales</taxon>
        <taxon>Malasseziaceae</taxon>
        <taxon>Malassezia</taxon>
    </lineage>
</organism>
<dbReference type="SUPFAM" id="SSF111331">
    <property type="entry name" value="NAD kinase/diacylglycerol kinase-like"/>
    <property type="match status" value="1"/>
</dbReference>
<evidence type="ECO:0000256" key="7">
    <source>
        <dbReference type="ARBA" id="ARBA00023027"/>
    </source>
</evidence>
<dbReference type="Gene3D" id="2.60.200.30">
    <property type="entry name" value="Probable inorganic polyphosphate/atp-NAD kinase, domain 2"/>
    <property type="match status" value="1"/>
</dbReference>
<dbReference type="PANTHER" id="PTHR20275">
    <property type="entry name" value="NAD KINASE"/>
    <property type="match status" value="1"/>
</dbReference>
<dbReference type="InterPro" id="IPR017437">
    <property type="entry name" value="ATP-NAD_kinase_PpnK-typ_C"/>
</dbReference>
<dbReference type="InterPro" id="IPR016064">
    <property type="entry name" value="NAD/diacylglycerol_kinase_sf"/>
</dbReference>
<evidence type="ECO:0000313" key="10">
    <source>
        <dbReference type="Proteomes" id="UP001217582"/>
    </source>
</evidence>
<dbReference type="HAMAP" id="MF_00361">
    <property type="entry name" value="NAD_kinase"/>
    <property type="match status" value="1"/>
</dbReference>
<evidence type="ECO:0000256" key="4">
    <source>
        <dbReference type="ARBA" id="ARBA00022777"/>
    </source>
</evidence>
<reference evidence="9 10" key="1">
    <citation type="submission" date="2023-03" db="EMBL/GenBank/DDBJ databases">
        <title>Mating type loci evolution in Malassezia.</title>
        <authorList>
            <person name="Coelho M.A."/>
        </authorList>
    </citation>
    <scope>NUCLEOTIDE SEQUENCE [LARGE SCALE GENOMIC DNA]</scope>
    <source>
        <strain evidence="9 10">CBS 13387</strain>
    </source>
</reference>
<keyword evidence="4 9" id="KW-0418">Kinase</keyword>
<dbReference type="GO" id="GO:0003951">
    <property type="term" value="F:NAD+ kinase activity"/>
    <property type="evidence" value="ECO:0007669"/>
    <property type="project" value="UniProtKB-EC"/>
</dbReference>
<dbReference type="Proteomes" id="UP001217582">
    <property type="component" value="Chromosome 5"/>
</dbReference>
<protein>
    <submittedName>
        <fullName evidence="9">NAD(+) kinase</fullName>
        <ecNumber evidence="9">2.7.1.23</ecNumber>
    </submittedName>
</protein>
<dbReference type="EC" id="2.7.1.23" evidence="9"/>
<evidence type="ECO:0000313" key="9">
    <source>
        <dbReference type="EMBL" id="WFD16651.1"/>
    </source>
</evidence>